<proteinExistence type="predicted"/>
<dbReference type="Proteomes" id="UP000006253">
    <property type="component" value="Unassembled WGS sequence"/>
</dbReference>
<sequence length="55" mass="6836">METKEDLREFLYWKVERTLKKFEYDFQVSPQPIQILRHTYAQEIVNLVFESLEKK</sequence>
<dbReference type="AlphaFoldDB" id="A0A0E2B7Z4"/>
<evidence type="ECO:0000313" key="1">
    <source>
        <dbReference type="EMBL" id="EKO17447.1"/>
    </source>
</evidence>
<dbReference type="EMBL" id="AHMY02000010">
    <property type="protein sequence ID" value="EKO17447.1"/>
    <property type="molecule type" value="Genomic_DNA"/>
</dbReference>
<organism evidence="1 2">
    <name type="scientific">Leptospira kirschneri str. H1</name>
    <dbReference type="NCBI Taxonomy" id="1049966"/>
    <lineage>
        <taxon>Bacteria</taxon>
        <taxon>Pseudomonadati</taxon>
        <taxon>Spirochaetota</taxon>
        <taxon>Spirochaetia</taxon>
        <taxon>Leptospirales</taxon>
        <taxon>Leptospiraceae</taxon>
        <taxon>Leptospira</taxon>
    </lineage>
</organism>
<evidence type="ECO:0000313" key="2">
    <source>
        <dbReference type="Proteomes" id="UP000006253"/>
    </source>
</evidence>
<name>A0A0E2B7Z4_9LEPT</name>
<protein>
    <submittedName>
        <fullName evidence="1">Uncharacterized protein</fullName>
    </submittedName>
</protein>
<reference evidence="1 2" key="1">
    <citation type="submission" date="2012-10" db="EMBL/GenBank/DDBJ databases">
        <authorList>
            <person name="Harkins D.M."/>
            <person name="Durkin A.S."/>
            <person name="Brinkac L.M."/>
            <person name="Selengut J.D."/>
            <person name="Sanka R."/>
            <person name="DePew J."/>
            <person name="Purushe J."/>
            <person name="Peacock S.J."/>
            <person name="Thaipadungpanit J."/>
            <person name="Wuthiekanun V.W."/>
            <person name="Day N.P."/>
            <person name="Vinetz J.M."/>
            <person name="Sutton G.G."/>
            <person name="Nelson W.C."/>
            <person name="Fouts D.E."/>
        </authorList>
    </citation>
    <scope>NUCLEOTIDE SEQUENCE [LARGE SCALE GENOMIC DNA]</scope>
    <source>
        <strain evidence="1 2">H1</strain>
    </source>
</reference>
<gene>
    <name evidence="1" type="ORF">LEP1GSC081_0548</name>
</gene>
<accession>A0A0E2B7Z4</accession>
<dbReference type="RefSeq" id="WP_000448202.1">
    <property type="nucleotide sequence ID" value="NZ_AHMY02000010.1"/>
</dbReference>
<comment type="caution">
    <text evidence="1">The sequence shown here is derived from an EMBL/GenBank/DDBJ whole genome shotgun (WGS) entry which is preliminary data.</text>
</comment>